<dbReference type="Proteomes" id="UP000799750">
    <property type="component" value="Unassembled WGS sequence"/>
</dbReference>
<feature type="compositionally biased region" description="Polar residues" evidence="1">
    <location>
        <begin position="438"/>
        <end position="450"/>
    </location>
</feature>
<accession>A0A6A6R9T7</accession>
<dbReference type="EMBL" id="MU004182">
    <property type="protein sequence ID" value="KAF2501508.1"/>
    <property type="molecule type" value="Genomic_DNA"/>
</dbReference>
<feature type="compositionally biased region" description="Polar residues" evidence="1">
    <location>
        <begin position="341"/>
        <end position="356"/>
    </location>
</feature>
<evidence type="ECO:0000313" key="2">
    <source>
        <dbReference type="EMBL" id="KAF2501508.1"/>
    </source>
</evidence>
<feature type="region of interest" description="Disordered" evidence="1">
    <location>
        <begin position="181"/>
        <end position="253"/>
    </location>
</feature>
<sequence length="773" mass="83492">MGYSANMRSGEPQVVGAVAAVVSAFHGGAELVTQIKKKHKKRKGEQAYKEKQLQESLQSGEVQIETRYGADCREMGEYVKRGDVIARDRLLHIAVAIQAEIIRSLQLAVKYENAILDLTVLHETSIMNRKDTLVTLDELKQRILITFPPERMSPPALDSPGRQTFQSTESLAASMVPDNYLPPGITIPDQHESDSKSSLSRFLSTRRTSGRNSVQHSPSNSLSGANFTSGYQFLGPPIQESSMPGHDSHPVNHADIYQDINDTLTSFQGLHIDNTRRDTLGQLQGLPQPQRPPPQFDPADLSNHPAFTNPPINLADISSHPAFAKSRNMGNNPGQRVDSPSLLNRNPSTSTASVYSDYNAEPTRKNVGTTFSQPFDANSFGRNDSTSSRSAYSDRIPASVHSHSSHASVGTTGSSNSAFSPRTSATSAATPTTPVTPDVSQGHFTYSLFPQVSRKGPSPPPLMAPPPPPPARALPSIPAQPVPPGSNPPLSPSALKINNPFSPSTPPASSTPTSPSALSISAPFSPNANTRGPNTLSTSSSVSNVPSYSSSTRPSLISNMSNLTRTTTSSSNTSTPSTINAANMLTGRPCKQNNYWGFCKGSWAVREELKKGLSVQTRPEGLYNNVSVWQCKHCLFQGDTFHKTIPGKKKKEIVIDPNIHTSAVGIKYRFIFLAKSHVKRKSSTVNWDVMISGSKGGCSYGCVICCAEGKSTSIFGNVNTLMNHIFNTHAKGMTEEVQRSTKCVVGREPEPGEQWDVCIPFKRFLGDGTAVAE</sequence>
<dbReference type="AlphaFoldDB" id="A0A6A6R9T7"/>
<proteinExistence type="predicted"/>
<dbReference type="OrthoDB" id="25896at2759"/>
<feature type="compositionally biased region" description="Polar residues" evidence="1">
    <location>
        <begin position="212"/>
        <end position="231"/>
    </location>
</feature>
<feature type="region of interest" description="Disordered" evidence="1">
    <location>
        <begin position="281"/>
        <end position="582"/>
    </location>
</feature>
<gene>
    <name evidence="2" type="ORF">BU16DRAFT_201395</name>
</gene>
<feature type="compositionally biased region" description="Low complexity" evidence="1">
    <location>
        <begin position="507"/>
        <end position="523"/>
    </location>
</feature>
<reference evidence="2" key="1">
    <citation type="journal article" date="2020" name="Stud. Mycol.">
        <title>101 Dothideomycetes genomes: a test case for predicting lifestyles and emergence of pathogens.</title>
        <authorList>
            <person name="Haridas S."/>
            <person name="Albert R."/>
            <person name="Binder M."/>
            <person name="Bloem J."/>
            <person name="Labutti K."/>
            <person name="Salamov A."/>
            <person name="Andreopoulos B."/>
            <person name="Baker S."/>
            <person name="Barry K."/>
            <person name="Bills G."/>
            <person name="Bluhm B."/>
            <person name="Cannon C."/>
            <person name="Castanera R."/>
            <person name="Culley D."/>
            <person name="Daum C."/>
            <person name="Ezra D."/>
            <person name="Gonzalez J."/>
            <person name="Henrissat B."/>
            <person name="Kuo A."/>
            <person name="Liang C."/>
            <person name="Lipzen A."/>
            <person name="Lutzoni F."/>
            <person name="Magnuson J."/>
            <person name="Mondo S."/>
            <person name="Nolan M."/>
            <person name="Ohm R."/>
            <person name="Pangilinan J."/>
            <person name="Park H.-J."/>
            <person name="Ramirez L."/>
            <person name="Alfaro M."/>
            <person name="Sun H."/>
            <person name="Tritt A."/>
            <person name="Yoshinaga Y."/>
            <person name="Zwiers L.-H."/>
            <person name="Turgeon B."/>
            <person name="Goodwin S."/>
            <person name="Spatafora J."/>
            <person name="Crous P."/>
            <person name="Grigoriev I."/>
        </authorList>
    </citation>
    <scope>NUCLEOTIDE SEQUENCE</scope>
    <source>
        <strain evidence="2">CBS 269.34</strain>
    </source>
</reference>
<dbReference type="PANTHER" id="PTHR42354">
    <property type="entry name" value="C2H2-TYPE DOMAIN-CONTAINING PROTEIN"/>
    <property type="match status" value="1"/>
</dbReference>
<protein>
    <submittedName>
        <fullName evidence="2">Uncharacterized protein</fullName>
    </submittedName>
</protein>
<feature type="compositionally biased region" description="Polar residues" evidence="1">
    <location>
        <begin position="366"/>
        <end position="391"/>
    </location>
</feature>
<evidence type="ECO:0000256" key="1">
    <source>
        <dbReference type="SAM" id="MobiDB-lite"/>
    </source>
</evidence>
<feature type="compositionally biased region" description="Low complexity" evidence="1">
    <location>
        <begin position="196"/>
        <end position="211"/>
    </location>
</feature>
<evidence type="ECO:0000313" key="3">
    <source>
        <dbReference type="Proteomes" id="UP000799750"/>
    </source>
</evidence>
<feature type="compositionally biased region" description="Pro residues" evidence="1">
    <location>
        <begin position="457"/>
        <end position="491"/>
    </location>
</feature>
<name>A0A6A6R9T7_9PEZI</name>
<keyword evidence="3" id="KW-1185">Reference proteome</keyword>
<feature type="compositionally biased region" description="Low complexity" evidence="1">
    <location>
        <begin position="533"/>
        <end position="580"/>
    </location>
</feature>
<dbReference type="PANTHER" id="PTHR42354:SF1">
    <property type="entry name" value="C2H2-TYPE DOMAIN-CONTAINING PROTEIN"/>
    <property type="match status" value="1"/>
</dbReference>
<organism evidence="2 3">
    <name type="scientific">Lophium mytilinum</name>
    <dbReference type="NCBI Taxonomy" id="390894"/>
    <lineage>
        <taxon>Eukaryota</taxon>
        <taxon>Fungi</taxon>
        <taxon>Dikarya</taxon>
        <taxon>Ascomycota</taxon>
        <taxon>Pezizomycotina</taxon>
        <taxon>Dothideomycetes</taxon>
        <taxon>Pleosporomycetidae</taxon>
        <taxon>Mytilinidiales</taxon>
        <taxon>Mytilinidiaceae</taxon>
        <taxon>Lophium</taxon>
    </lineage>
</organism>
<feature type="compositionally biased region" description="Low complexity" evidence="1">
    <location>
        <begin position="398"/>
        <end position="437"/>
    </location>
</feature>